<dbReference type="PANTHER" id="PTHR43976">
    <property type="entry name" value="SHORT CHAIN DEHYDROGENASE"/>
    <property type="match status" value="1"/>
</dbReference>
<evidence type="ECO:0000256" key="2">
    <source>
        <dbReference type="ARBA" id="ARBA00023002"/>
    </source>
</evidence>
<evidence type="ECO:0000259" key="4">
    <source>
        <dbReference type="SMART" id="SM00822"/>
    </source>
</evidence>
<name>A0A846H6Y7_9CYAN</name>
<dbReference type="SUPFAM" id="SSF51735">
    <property type="entry name" value="NAD(P)-binding Rossmann-fold domains"/>
    <property type="match status" value="1"/>
</dbReference>
<dbReference type="Proteomes" id="UP000031549">
    <property type="component" value="Unassembled WGS sequence"/>
</dbReference>
<dbReference type="InterPro" id="IPR057326">
    <property type="entry name" value="KR_dom"/>
</dbReference>
<organism evidence="5 6">
    <name type="scientific">Hassallia byssoidea VB512170</name>
    <dbReference type="NCBI Taxonomy" id="1304833"/>
    <lineage>
        <taxon>Bacteria</taxon>
        <taxon>Bacillati</taxon>
        <taxon>Cyanobacteriota</taxon>
        <taxon>Cyanophyceae</taxon>
        <taxon>Nostocales</taxon>
        <taxon>Tolypothrichaceae</taxon>
        <taxon>Hassallia</taxon>
    </lineage>
</organism>
<dbReference type="SMART" id="SM00822">
    <property type="entry name" value="PKS_KR"/>
    <property type="match status" value="1"/>
</dbReference>
<dbReference type="PRINTS" id="PR00081">
    <property type="entry name" value="GDHRDH"/>
</dbReference>
<dbReference type="PANTHER" id="PTHR43976:SF16">
    <property type="entry name" value="SHORT-CHAIN DEHYDROGENASE_REDUCTASE FAMILY PROTEIN"/>
    <property type="match status" value="1"/>
</dbReference>
<dbReference type="NCBIfam" id="NF004824">
    <property type="entry name" value="PRK06180.1"/>
    <property type="match status" value="1"/>
</dbReference>
<evidence type="ECO:0000313" key="6">
    <source>
        <dbReference type="Proteomes" id="UP000031549"/>
    </source>
</evidence>
<feature type="domain" description="Ketoreductase" evidence="4">
    <location>
        <begin position="11"/>
        <end position="187"/>
    </location>
</feature>
<dbReference type="InterPro" id="IPR020904">
    <property type="entry name" value="Sc_DH/Rdtase_CS"/>
</dbReference>
<reference evidence="5 6" key="1">
    <citation type="journal article" date="2015" name="Genome Announc.">
        <title>Draft Genome Sequence of Cyanobacterium Hassallia byssoidea Strain VB512170, Isolated from Monuments in India.</title>
        <authorList>
            <person name="Singh D."/>
            <person name="Chandrababunaidu M.M."/>
            <person name="Panda A."/>
            <person name="Sen D."/>
            <person name="Bhattacharyya S."/>
            <person name="Adhikary S.P."/>
            <person name="Tripathy S."/>
        </authorList>
    </citation>
    <scope>NUCLEOTIDE SEQUENCE [LARGE SCALE GENOMIC DNA]</scope>
    <source>
        <strain evidence="5 6">VB512170</strain>
    </source>
</reference>
<evidence type="ECO:0000256" key="1">
    <source>
        <dbReference type="ARBA" id="ARBA00006484"/>
    </source>
</evidence>
<evidence type="ECO:0000256" key="3">
    <source>
        <dbReference type="RuleBase" id="RU000363"/>
    </source>
</evidence>
<evidence type="ECO:0000313" key="5">
    <source>
        <dbReference type="EMBL" id="NEU73065.1"/>
    </source>
</evidence>
<accession>A0A846H6Y7</accession>
<dbReference type="Pfam" id="PF00106">
    <property type="entry name" value="adh_short"/>
    <property type="match status" value="1"/>
</dbReference>
<dbReference type="InterPro" id="IPR036291">
    <property type="entry name" value="NAD(P)-bd_dom_sf"/>
</dbReference>
<dbReference type="Gene3D" id="3.40.50.720">
    <property type="entry name" value="NAD(P)-binding Rossmann-like Domain"/>
    <property type="match status" value="1"/>
</dbReference>
<keyword evidence="6" id="KW-1185">Reference proteome</keyword>
<dbReference type="RefSeq" id="WP_039737437.1">
    <property type="nucleotide sequence ID" value="NZ_JTCM02000018.1"/>
</dbReference>
<sequence>MNSDKNRVAPKVWLITGCSTGFGRALAEAVLKKGDEVLATAREPEQLRALIEHYPLTAKAVRLDVTLSQDIQAAVDAAIKTFARIDVLVNNAGYGLIGALEEVSDADIRQQFETNFFGALRLMRTVLPVMRQQGSGHIVNMSSTAGFVGFGGSSIYCATKFALEGISEALAKEVESFGIKVTLIEPGAFRTNFNGRSLAGAEQPIDAYDPVSGASLQWFKEMDGKQPGNPAKAAQAIIQAVESPNPPMRLALGTDAMSLIQDKLESVKTSLDGWQQVTVSTDYTDSHAEAIALVPTLSES</sequence>
<dbReference type="PRINTS" id="PR00080">
    <property type="entry name" value="SDRFAMILY"/>
</dbReference>
<dbReference type="InterPro" id="IPR002347">
    <property type="entry name" value="SDR_fam"/>
</dbReference>
<keyword evidence="2" id="KW-0560">Oxidoreductase</keyword>
<dbReference type="CDD" id="cd05374">
    <property type="entry name" value="17beta-HSD-like_SDR_c"/>
    <property type="match status" value="1"/>
</dbReference>
<dbReference type="EMBL" id="JTCM02000018">
    <property type="protein sequence ID" value="NEU73065.1"/>
    <property type="molecule type" value="Genomic_DNA"/>
</dbReference>
<proteinExistence type="inferred from homology"/>
<protein>
    <submittedName>
        <fullName evidence="5">SDR family NAD(P)-dependent oxidoreductase</fullName>
    </submittedName>
</protein>
<dbReference type="InterPro" id="IPR051911">
    <property type="entry name" value="SDR_oxidoreductase"/>
</dbReference>
<dbReference type="AlphaFoldDB" id="A0A846H6Y7"/>
<dbReference type="GO" id="GO:0016491">
    <property type="term" value="F:oxidoreductase activity"/>
    <property type="evidence" value="ECO:0007669"/>
    <property type="project" value="UniProtKB-KW"/>
</dbReference>
<comment type="similarity">
    <text evidence="1 3">Belongs to the short-chain dehydrogenases/reductases (SDR) family.</text>
</comment>
<dbReference type="PROSITE" id="PS00061">
    <property type="entry name" value="ADH_SHORT"/>
    <property type="match status" value="1"/>
</dbReference>
<gene>
    <name evidence="5" type="ORF">PI95_010960</name>
</gene>
<dbReference type="NCBIfam" id="NF006114">
    <property type="entry name" value="PRK08263.1"/>
    <property type="match status" value="1"/>
</dbReference>
<comment type="caution">
    <text evidence="5">The sequence shown here is derived from an EMBL/GenBank/DDBJ whole genome shotgun (WGS) entry which is preliminary data.</text>
</comment>